<protein>
    <submittedName>
        <fullName evidence="3">EDD domain protein, DegV family</fullName>
    </submittedName>
</protein>
<dbReference type="GeneID" id="89467358"/>
<dbReference type="Gene3D" id="3.40.50.10170">
    <property type="match status" value="1"/>
</dbReference>
<dbReference type="OrthoDB" id="9780660at2"/>
<evidence type="ECO:0000313" key="4">
    <source>
        <dbReference type="Proteomes" id="UP000027936"/>
    </source>
</evidence>
<dbReference type="AlphaFoldDB" id="A0A072NKT5"/>
<evidence type="ECO:0000256" key="2">
    <source>
        <dbReference type="ARBA" id="ARBA00023121"/>
    </source>
</evidence>
<name>A0A072NKT5_SCHAZ</name>
<dbReference type="InterPro" id="IPR043168">
    <property type="entry name" value="DegV_C"/>
</dbReference>
<comment type="caution">
    <text evidence="3">The sequence shown here is derived from an EMBL/GenBank/DDBJ whole genome shotgun (WGS) entry which is preliminary data.</text>
</comment>
<proteinExistence type="predicted"/>
<dbReference type="PATRIC" id="fig|1348973.3.peg.2246"/>
<dbReference type="Pfam" id="PF02645">
    <property type="entry name" value="DegV"/>
    <property type="match status" value="1"/>
</dbReference>
<dbReference type="Gene3D" id="3.30.1180.10">
    <property type="match status" value="1"/>
</dbReference>
<dbReference type="PROSITE" id="PS51482">
    <property type="entry name" value="DEGV"/>
    <property type="match status" value="1"/>
</dbReference>
<evidence type="ECO:0000256" key="1">
    <source>
        <dbReference type="ARBA" id="ARBA00003238"/>
    </source>
</evidence>
<sequence length="285" mass="31819">MSVKILADSACDLPLELFESLNIDLLPLVVQIDDQQFYDLETIQPKELYDEMRNGKAPKTAQVPPARFEEAFLKYAEKNETCIYIAFSSELSGTYQTSTLVKDDVLEKYPNFDLTIIDTKAASLGYGLIVKKAAELAQEGKSKDEILSEIEFYCTHMEHLFTVDSLEYLYRGGRVSKTSAFVGGLLNIKPILNVENGKLAPLEKIKGRKKVLKRIVEIMKERGDGLNNQLVAISHGDDLETAEAMRDLIKEEFGTEEFLIHTVGCSIGAHSGPGTIAIFFLNKLN</sequence>
<reference evidence="3 4" key="1">
    <citation type="submission" date="2014-04" db="EMBL/GenBank/DDBJ databases">
        <title>Draft genome sequence of Bacillus azotoformans MEV2011, a (co-) denitrifying strain unable to grow in the presence of oxygen.</title>
        <authorList>
            <person name="Nielsen M."/>
            <person name="Schreiber L."/>
            <person name="Finster K."/>
            <person name="Schramm A."/>
        </authorList>
    </citation>
    <scope>NUCLEOTIDE SEQUENCE [LARGE SCALE GENOMIC DNA]</scope>
    <source>
        <strain evidence="3 4">MEV2011</strain>
    </source>
</reference>
<gene>
    <name evidence="3" type="ORF">M670_02330</name>
</gene>
<dbReference type="RefSeq" id="WP_004431705.1">
    <property type="nucleotide sequence ID" value="NZ_JJRY01000008.1"/>
</dbReference>
<accession>A0A072NKT5</accession>
<dbReference type="Proteomes" id="UP000027936">
    <property type="component" value="Unassembled WGS sequence"/>
</dbReference>
<evidence type="ECO:0000313" key="3">
    <source>
        <dbReference type="EMBL" id="KEF38289.1"/>
    </source>
</evidence>
<dbReference type="InterPro" id="IPR050270">
    <property type="entry name" value="DegV_domain_contain"/>
</dbReference>
<dbReference type="NCBIfam" id="TIGR00762">
    <property type="entry name" value="DegV"/>
    <property type="match status" value="1"/>
</dbReference>
<dbReference type="EMBL" id="JJRY01000008">
    <property type="protein sequence ID" value="KEF38289.1"/>
    <property type="molecule type" value="Genomic_DNA"/>
</dbReference>
<dbReference type="SUPFAM" id="SSF82549">
    <property type="entry name" value="DAK1/DegV-like"/>
    <property type="match status" value="1"/>
</dbReference>
<keyword evidence="2" id="KW-0446">Lipid-binding</keyword>
<dbReference type="PANTHER" id="PTHR33434:SF3">
    <property type="entry name" value="DEGV DOMAIN-CONTAINING PROTEIN YITS"/>
    <property type="match status" value="1"/>
</dbReference>
<dbReference type="InterPro" id="IPR003797">
    <property type="entry name" value="DegV"/>
</dbReference>
<comment type="function">
    <text evidence="1">May bind long-chain fatty acids, such as palmitate, and may play a role in lipid transport or fatty acid metabolism.</text>
</comment>
<organism evidence="3 4">
    <name type="scientific">Schinkia azotoformans MEV2011</name>
    <dbReference type="NCBI Taxonomy" id="1348973"/>
    <lineage>
        <taxon>Bacteria</taxon>
        <taxon>Bacillati</taxon>
        <taxon>Bacillota</taxon>
        <taxon>Bacilli</taxon>
        <taxon>Bacillales</taxon>
        <taxon>Bacillaceae</taxon>
        <taxon>Calidifontibacillus/Schinkia group</taxon>
        <taxon>Schinkia</taxon>
    </lineage>
</organism>
<dbReference type="GO" id="GO:0008289">
    <property type="term" value="F:lipid binding"/>
    <property type="evidence" value="ECO:0007669"/>
    <property type="project" value="UniProtKB-KW"/>
</dbReference>
<dbReference type="PANTHER" id="PTHR33434">
    <property type="entry name" value="DEGV DOMAIN-CONTAINING PROTEIN DR_1986-RELATED"/>
    <property type="match status" value="1"/>
</dbReference>